<evidence type="ECO:0000256" key="2">
    <source>
        <dbReference type="ARBA" id="ARBA00022473"/>
    </source>
</evidence>
<gene>
    <name evidence="12" type="ORF">GDO54_013160</name>
</gene>
<evidence type="ECO:0000259" key="10">
    <source>
        <dbReference type="PROSITE" id="PS51536"/>
    </source>
</evidence>
<dbReference type="InterPro" id="IPR025761">
    <property type="entry name" value="FFD_box"/>
</dbReference>
<keyword evidence="13" id="KW-1185">Reference proteome</keyword>
<dbReference type="PANTHER" id="PTHR13586:SF1">
    <property type="entry name" value="PROTEIN LSM14 HOMOLOG B"/>
    <property type="match status" value="1"/>
</dbReference>
<keyword evidence="4" id="KW-0687">Ribonucleoprotein</keyword>
<evidence type="ECO:0000259" key="9">
    <source>
        <dbReference type="PROSITE" id="PS51513"/>
    </source>
</evidence>
<evidence type="ECO:0000256" key="5">
    <source>
        <dbReference type="PROSITE-ProRule" id="PRU00846"/>
    </source>
</evidence>
<evidence type="ECO:0000256" key="7">
    <source>
        <dbReference type="SAM" id="MobiDB-lite"/>
    </source>
</evidence>
<dbReference type="GO" id="GO:0006417">
    <property type="term" value="P:regulation of translation"/>
    <property type="evidence" value="ECO:0007669"/>
    <property type="project" value="UniProtKB-KW"/>
</dbReference>
<dbReference type="Gene3D" id="2.30.30.100">
    <property type="match status" value="1"/>
</dbReference>
<keyword evidence="2" id="KW-0217">Developmental protein</keyword>
<evidence type="ECO:0000313" key="13">
    <source>
        <dbReference type="Proteomes" id="UP001181693"/>
    </source>
</evidence>
<dbReference type="InterPro" id="IPR025768">
    <property type="entry name" value="TFG_box"/>
</dbReference>
<dbReference type="Proteomes" id="UP001181693">
    <property type="component" value="Unassembled WGS sequence"/>
</dbReference>
<evidence type="ECO:0000256" key="1">
    <source>
        <dbReference type="ARBA" id="ARBA00010415"/>
    </source>
</evidence>
<dbReference type="AlphaFoldDB" id="A0AAV3A6K2"/>
<feature type="domain" description="TFG box profile" evidence="10">
    <location>
        <begin position="328"/>
        <end position="348"/>
    </location>
</feature>
<feature type="compositionally biased region" description="Basic residues" evidence="7">
    <location>
        <begin position="217"/>
        <end position="233"/>
    </location>
</feature>
<accession>A0AAV3A6K2</accession>
<evidence type="ECO:0000313" key="12">
    <source>
        <dbReference type="EMBL" id="DBA22092.1"/>
    </source>
</evidence>
<dbReference type="GO" id="GO:0003729">
    <property type="term" value="F:mRNA binding"/>
    <property type="evidence" value="ECO:0007669"/>
    <property type="project" value="TreeGrafter"/>
</dbReference>
<feature type="compositionally biased region" description="Basic and acidic residues" evidence="7">
    <location>
        <begin position="264"/>
        <end position="290"/>
    </location>
</feature>
<protein>
    <recommendedName>
        <fullName evidence="14">Protein LSM14 homolog B</fullName>
    </recommendedName>
</protein>
<dbReference type="PROSITE" id="PS51512">
    <property type="entry name" value="DFDF"/>
    <property type="match status" value="1"/>
</dbReference>
<evidence type="ECO:0000259" key="8">
    <source>
        <dbReference type="PROSITE" id="PS51512"/>
    </source>
</evidence>
<dbReference type="GO" id="GO:1990904">
    <property type="term" value="C:ribonucleoprotein complex"/>
    <property type="evidence" value="ECO:0007669"/>
    <property type="project" value="UniProtKB-KW"/>
</dbReference>
<evidence type="ECO:0000256" key="6">
    <source>
        <dbReference type="PROSITE-ProRule" id="PRU00869"/>
    </source>
</evidence>
<evidence type="ECO:0000256" key="3">
    <source>
        <dbReference type="ARBA" id="ARBA00022845"/>
    </source>
</evidence>
<reference evidence="12" key="1">
    <citation type="thesis" date="2020" institute="ProQuest LLC" country="789 East Eisenhower Parkway, Ann Arbor, MI, USA">
        <title>Comparative Genomics and Chromosome Evolution.</title>
        <authorList>
            <person name="Mudd A.B."/>
        </authorList>
    </citation>
    <scope>NUCLEOTIDE SEQUENCE</scope>
    <source>
        <strain evidence="12">1538</strain>
        <tissue evidence="12">Blood</tissue>
    </source>
</reference>
<proteinExistence type="inferred from homology"/>
<feature type="short sequence motif" description="TFG box" evidence="6">
    <location>
        <begin position="328"/>
        <end position="348"/>
    </location>
</feature>
<feature type="region of interest" description="Disordered" evidence="7">
    <location>
        <begin position="350"/>
        <end position="383"/>
    </location>
</feature>
<comment type="similarity">
    <text evidence="1">Belongs to the LSM14 family.</text>
</comment>
<dbReference type="InterPro" id="IPR025762">
    <property type="entry name" value="DFDF"/>
</dbReference>
<dbReference type="InterPro" id="IPR047575">
    <property type="entry name" value="Sm"/>
</dbReference>
<dbReference type="Pfam" id="PF12701">
    <property type="entry name" value="LSM14"/>
    <property type="match status" value="1"/>
</dbReference>
<dbReference type="CDD" id="cd01736">
    <property type="entry name" value="LSm14_N"/>
    <property type="match status" value="1"/>
</dbReference>
<dbReference type="EMBL" id="DYDO01000006">
    <property type="protein sequence ID" value="DBA22092.1"/>
    <property type="molecule type" value="Genomic_DNA"/>
</dbReference>
<feature type="domain" description="Sm" evidence="11">
    <location>
        <begin position="1"/>
        <end position="81"/>
    </location>
</feature>
<dbReference type="PROSITE" id="PS51536">
    <property type="entry name" value="TFG"/>
    <property type="match status" value="1"/>
</dbReference>
<dbReference type="PANTHER" id="PTHR13586">
    <property type="entry name" value="SCD6 PROTEIN-RELATED"/>
    <property type="match status" value="1"/>
</dbReference>
<organism evidence="12 13">
    <name type="scientific">Pyxicephalus adspersus</name>
    <name type="common">African bullfrog</name>
    <dbReference type="NCBI Taxonomy" id="30357"/>
    <lineage>
        <taxon>Eukaryota</taxon>
        <taxon>Metazoa</taxon>
        <taxon>Chordata</taxon>
        <taxon>Craniata</taxon>
        <taxon>Vertebrata</taxon>
        <taxon>Euteleostomi</taxon>
        <taxon>Amphibia</taxon>
        <taxon>Batrachia</taxon>
        <taxon>Anura</taxon>
        <taxon>Neobatrachia</taxon>
        <taxon>Ranoidea</taxon>
        <taxon>Pyxicephalidae</taxon>
        <taxon>Pyxicephalinae</taxon>
        <taxon>Pyxicephalus</taxon>
    </lineage>
</organism>
<name>A0AAV3A6K2_PYXAD</name>
<dbReference type="Pfam" id="PF09532">
    <property type="entry name" value="FDF"/>
    <property type="match status" value="1"/>
</dbReference>
<dbReference type="FunFam" id="2.30.30.100:FF:000006">
    <property type="entry name" value="Protein LSM14 homolog A isoform b"/>
    <property type="match status" value="1"/>
</dbReference>
<dbReference type="SMART" id="SM01271">
    <property type="entry name" value="LSM14"/>
    <property type="match status" value="1"/>
</dbReference>
<feature type="region of interest" description="Disordered" evidence="7">
    <location>
        <begin position="264"/>
        <end position="312"/>
    </location>
</feature>
<feature type="domain" description="DFDF" evidence="8">
    <location>
        <begin position="239"/>
        <end position="275"/>
    </location>
</feature>
<feature type="short sequence motif" description="FFD box" evidence="5">
    <location>
        <begin position="310"/>
        <end position="326"/>
    </location>
</feature>
<dbReference type="SUPFAM" id="SSF50182">
    <property type="entry name" value="Sm-like ribonucleoproteins"/>
    <property type="match status" value="1"/>
</dbReference>
<evidence type="ECO:0000259" key="11">
    <source>
        <dbReference type="PROSITE" id="PS52002"/>
    </source>
</evidence>
<keyword evidence="3" id="KW-0810">Translation regulation</keyword>
<comment type="caution">
    <text evidence="12">The sequence shown here is derived from an EMBL/GenBank/DDBJ whole genome shotgun (WGS) entry which is preliminary data.</text>
</comment>
<evidence type="ECO:0000256" key="4">
    <source>
        <dbReference type="ARBA" id="ARBA00023274"/>
    </source>
</evidence>
<dbReference type="SMART" id="SM01199">
    <property type="entry name" value="FDF"/>
    <property type="match status" value="1"/>
</dbReference>
<feature type="region of interest" description="Disordered" evidence="7">
    <location>
        <begin position="154"/>
        <end position="246"/>
    </location>
</feature>
<dbReference type="PROSITE" id="PS51513">
    <property type="entry name" value="FFD"/>
    <property type="match status" value="1"/>
</dbReference>
<dbReference type="InterPro" id="IPR019050">
    <property type="entry name" value="FDF_dom"/>
</dbReference>
<feature type="domain" description="FFD box profile" evidence="9">
    <location>
        <begin position="310"/>
        <end position="326"/>
    </location>
</feature>
<feature type="compositionally biased region" description="Low complexity" evidence="7">
    <location>
        <begin position="182"/>
        <end position="207"/>
    </location>
</feature>
<dbReference type="InterPro" id="IPR010920">
    <property type="entry name" value="LSM_dom_sf"/>
</dbReference>
<dbReference type="PROSITE" id="PS52002">
    <property type="entry name" value="SM"/>
    <property type="match status" value="1"/>
</dbReference>
<sequence>MSSGTPYIGSKISLISKAQIRYEGILYTIDTENSTVALAKVRSFGTEDRPTDRPAPPREEVYEYIIFRGSDIKDITVCEPPKTQHALPQDPAIVQSSLGSASTSSYQSSVPYSPFRGMPTYGQLAASSLLSQQYAASLGLGSGFPSVPVRKSPMVEQAVQTGPVENVTQKKLQPAKGPPVSQRGTRQGQPPAQPAQVNVPAPATQVQNTVNDENRRPPRRRSGNRRTRNRSRGQNRPTTVKENTIKFDGDFDFESANAQFNREELDKEFKDKLNFKDDKPEKEGEEKGDSGVETQNSDGNPEEDPLGPNIYYDRSKSFFDNISSEMKSRRTTWAEEKKLNTETFGVSGRFRRGRSFRGGFRGGRGGAVPRRTQTAQRAGTGRV</sequence>
<dbReference type="InterPro" id="IPR025609">
    <property type="entry name" value="Lsm14-like_N"/>
</dbReference>
<evidence type="ECO:0008006" key="14">
    <source>
        <dbReference type="Google" id="ProtNLM"/>
    </source>
</evidence>